<evidence type="ECO:0000313" key="2">
    <source>
        <dbReference type="EMBL" id="OAT17146.1"/>
    </source>
</evidence>
<feature type="transmembrane region" description="Helical" evidence="1">
    <location>
        <begin position="20"/>
        <end position="41"/>
    </location>
</feature>
<keyword evidence="1" id="KW-1133">Transmembrane helix</keyword>
<organism evidence="2 3">
    <name type="scientific">Buttiauxella gaviniae ATCC 51604</name>
    <dbReference type="NCBI Taxonomy" id="1354253"/>
    <lineage>
        <taxon>Bacteria</taxon>
        <taxon>Pseudomonadati</taxon>
        <taxon>Pseudomonadota</taxon>
        <taxon>Gammaproteobacteria</taxon>
        <taxon>Enterobacterales</taxon>
        <taxon>Enterobacteriaceae</taxon>
        <taxon>Buttiauxella</taxon>
    </lineage>
</organism>
<name>A0A1B7HNE1_9ENTR</name>
<dbReference type="RefSeq" id="WP_064518869.1">
    <property type="nucleotide sequence ID" value="NZ_LXEP01000044.1"/>
</dbReference>
<comment type="caution">
    <text evidence="2">The sequence shown here is derived from an EMBL/GenBank/DDBJ whole genome shotgun (WGS) entry which is preliminary data.</text>
</comment>
<evidence type="ECO:0000256" key="1">
    <source>
        <dbReference type="SAM" id="Phobius"/>
    </source>
</evidence>
<dbReference type="InterPro" id="IPR025557">
    <property type="entry name" value="DUF4282"/>
</dbReference>
<evidence type="ECO:0000313" key="3">
    <source>
        <dbReference type="Proteomes" id="UP000078504"/>
    </source>
</evidence>
<dbReference type="EMBL" id="LXEP01000044">
    <property type="protein sequence ID" value="OAT17146.1"/>
    <property type="molecule type" value="Genomic_DNA"/>
</dbReference>
<dbReference type="Proteomes" id="UP000078504">
    <property type="component" value="Unassembled WGS sequence"/>
</dbReference>
<feature type="transmembrane region" description="Helical" evidence="1">
    <location>
        <begin position="47"/>
        <end position="67"/>
    </location>
</feature>
<gene>
    <name evidence="2" type="ORF">M977_04392</name>
</gene>
<proteinExistence type="predicted"/>
<dbReference type="AlphaFoldDB" id="A0A1B7HNE1"/>
<sequence>MPKNEFKDFATFSTLITPKIITVVYWVFTALLIIGAIFSWLHDSEGASLGFAVSLVGMRVMFELIMVSFKNNEYLRRICEATEAKKGE</sequence>
<keyword evidence="1" id="KW-0812">Transmembrane</keyword>
<dbReference type="Pfam" id="PF14110">
    <property type="entry name" value="DUF4282"/>
    <property type="match status" value="1"/>
</dbReference>
<dbReference type="PATRIC" id="fig|1354253.4.peg.4509"/>
<keyword evidence="1" id="KW-0472">Membrane</keyword>
<accession>A0A1B7HNE1</accession>
<reference evidence="2 3" key="1">
    <citation type="submission" date="2016-04" db="EMBL/GenBank/DDBJ databases">
        <title>ATOL: Assembling a taxonomically balanced genome-scale reconstruction of the evolutionary history of the Enterobacteriaceae.</title>
        <authorList>
            <person name="Plunkett G.III."/>
            <person name="Neeno-Eckwall E.C."/>
            <person name="Glasner J.D."/>
            <person name="Perna N.T."/>
        </authorList>
    </citation>
    <scope>NUCLEOTIDE SEQUENCE [LARGE SCALE GENOMIC DNA]</scope>
    <source>
        <strain evidence="2 3">ATCC 51604</strain>
    </source>
</reference>
<protein>
    <submittedName>
        <fullName evidence="2">Putative membrane protein</fullName>
    </submittedName>
</protein>